<dbReference type="InterPro" id="IPR038249">
    <property type="entry name" value="PolIII_tau_V_sf"/>
</dbReference>
<feature type="region of interest" description="Disordered" evidence="1">
    <location>
        <begin position="106"/>
        <end position="125"/>
    </location>
</feature>
<dbReference type="Gene3D" id="3.30.300.150">
    <property type="entry name" value="DNA polymerase III, tau subunit, domain V"/>
    <property type="match status" value="1"/>
</dbReference>
<feature type="domain" description="DNA polymerase III tau subunit" evidence="2">
    <location>
        <begin position="17"/>
        <end position="134"/>
    </location>
</feature>
<accession>A0A6S6TIT7</accession>
<name>A0A6S6TIT7_9GAMM</name>
<dbReference type="EMBL" id="CACVAV010000299">
    <property type="protein sequence ID" value="CAA6819195.1"/>
    <property type="molecule type" value="Genomic_DNA"/>
</dbReference>
<evidence type="ECO:0000256" key="1">
    <source>
        <dbReference type="SAM" id="MobiDB-lite"/>
    </source>
</evidence>
<dbReference type="InterPro" id="IPR021029">
    <property type="entry name" value="DNA_pol_III_tau_dom-5"/>
</dbReference>
<evidence type="ECO:0000313" key="3">
    <source>
        <dbReference type="EMBL" id="CAA6819195.1"/>
    </source>
</evidence>
<dbReference type="GO" id="GO:0003887">
    <property type="term" value="F:DNA-directed DNA polymerase activity"/>
    <property type="evidence" value="ECO:0007669"/>
    <property type="project" value="InterPro"/>
</dbReference>
<reference evidence="3" key="1">
    <citation type="submission" date="2020-01" db="EMBL/GenBank/DDBJ databases">
        <authorList>
            <person name="Meier V. D."/>
            <person name="Meier V D."/>
        </authorList>
    </citation>
    <scope>NUCLEOTIDE SEQUENCE</scope>
    <source>
        <strain evidence="3">HLG_WM_MAG_08</strain>
    </source>
</reference>
<dbReference type="Pfam" id="PF12170">
    <property type="entry name" value="DNA_pol3_tau_5"/>
    <property type="match status" value="1"/>
</dbReference>
<organism evidence="3">
    <name type="scientific">uncultured Thiotrichaceae bacterium</name>
    <dbReference type="NCBI Taxonomy" id="298394"/>
    <lineage>
        <taxon>Bacteria</taxon>
        <taxon>Pseudomonadati</taxon>
        <taxon>Pseudomonadota</taxon>
        <taxon>Gammaproteobacteria</taxon>
        <taxon>Thiotrichales</taxon>
        <taxon>Thiotrichaceae</taxon>
        <taxon>environmental samples</taxon>
    </lineage>
</organism>
<protein>
    <recommendedName>
        <fullName evidence="2">DNA polymerase III tau subunit domain-containing protein</fullName>
    </recommendedName>
</protein>
<gene>
    <name evidence="3" type="ORF">HELGO_WM20865</name>
</gene>
<proteinExistence type="predicted"/>
<evidence type="ECO:0000259" key="2">
    <source>
        <dbReference type="Pfam" id="PF12170"/>
    </source>
</evidence>
<dbReference type="AlphaFoldDB" id="A0A6S6TIT7"/>
<sequence length="150" mass="16848">MEAPVVEEAVPAVELEEEGSDDDNEWHKLLATLKLGGMAKQLAEHCLLRQLTDDKMFLLLEMSGVTLKTRLTEEALQEALSDHLGRPLTVEYEVVADIAETPAQRRVRQGEELQQQAEQSIEDDPFVQQLRRDYGGIVLPASVRPNKISE</sequence>